<feature type="compositionally biased region" description="Polar residues" evidence="1">
    <location>
        <begin position="25"/>
        <end position="34"/>
    </location>
</feature>
<evidence type="ECO:0000313" key="3">
    <source>
        <dbReference type="Proteomes" id="UP000245119"/>
    </source>
</evidence>
<name>A0A2T7PQA2_POMCA</name>
<keyword evidence="3" id="KW-1185">Reference proteome</keyword>
<sequence length="337" mass="38102">MDSKKNRLRLKSKISTLKCDPAQDSEPQQGVCNKNSDRNQLGEPKECLNGENVVPSIRREASTSDNQLEEVLKCLERRRKKLPMESIPDLPTFQSSVYTQQNSSIKRATGVADELPSLPKLLCSCLLHKKRQAEERICSYLHPSDVILSTVSDTHETRQMFPKDISKSPCILSQTIKKRKETRKLDTCKEPLHQTVSSSRNLLADFFPLDVVRTGTVVSEDMTNTNYMPCAGGLARIRNKEASEPLSEQLKDGCFDGSGSEKRVYENIGRRESSMASRQEKKQDFCLQSHASGKVLSSSKTIFTESTNNKRRLGEHDWTLNQQRAQQLLFLMVCQSC</sequence>
<feature type="region of interest" description="Disordered" evidence="1">
    <location>
        <begin position="1"/>
        <end position="48"/>
    </location>
</feature>
<dbReference type="Proteomes" id="UP000245119">
    <property type="component" value="Linkage Group LG2"/>
</dbReference>
<dbReference type="EMBL" id="PZQS01000002">
    <property type="protein sequence ID" value="PVD35599.1"/>
    <property type="molecule type" value="Genomic_DNA"/>
</dbReference>
<feature type="compositionally biased region" description="Basic residues" evidence="1">
    <location>
        <begin position="1"/>
        <end position="12"/>
    </location>
</feature>
<protein>
    <submittedName>
        <fullName evidence="2">Uncharacterized protein</fullName>
    </submittedName>
</protein>
<organism evidence="2 3">
    <name type="scientific">Pomacea canaliculata</name>
    <name type="common">Golden apple snail</name>
    <dbReference type="NCBI Taxonomy" id="400727"/>
    <lineage>
        <taxon>Eukaryota</taxon>
        <taxon>Metazoa</taxon>
        <taxon>Spiralia</taxon>
        <taxon>Lophotrochozoa</taxon>
        <taxon>Mollusca</taxon>
        <taxon>Gastropoda</taxon>
        <taxon>Caenogastropoda</taxon>
        <taxon>Architaenioglossa</taxon>
        <taxon>Ampullarioidea</taxon>
        <taxon>Ampullariidae</taxon>
        <taxon>Pomacea</taxon>
    </lineage>
</organism>
<evidence type="ECO:0000313" key="2">
    <source>
        <dbReference type="EMBL" id="PVD35599.1"/>
    </source>
</evidence>
<reference evidence="2 3" key="1">
    <citation type="submission" date="2018-04" db="EMBL/GenBank/DDBJ databases">
        <title>The genome of golden apple snail Pomacea canaliculata provides insight into stress tolerance and invasive adaptation.</title>
        <authorList>
            <person name="Liu C."/>
            <person name="Liu B."/>
            <person name="Ren Y."/>
            <person name="Zhang Y."/>
            <person name="Wang H."/>
            <person name="Li S."/>
            <person name="Jiang F."/>
            <person name="Yin L."/>
            <person name="Zhang G."/>
            <person name="Qian W."/>
            <person name="Fan W."/>
        </authorList>
    </citation>
    <scope>NUCLEOTIDE SEQUENCE [LARGE SCALE GENOMIC DNA]</scope>
    <source>
        <strain evidence="2">SZHN2017</strain>
        <tissue evidence="2">Muscle</tissue>
    </source>
</reference>
<proteinExistence type="predicted"/>
<accession>A0A2T7PQA2</accession>
<comment type="caution">
    <text evidence="2">The sequence shown here is derived from an EMBL/GenBank/DDBJ whole genome shotgun (WGS) entry which is preliminary data.</text>
</comment>
<evidence type="ECO:0000256" key="1">
    <source>
        <dbReference type="SAM" id="MobiDB-lite"/>
    </source>
</evidence>
<gene>
    <name evidence="2" type="ORF">C0Q70_02562</name>
</gene>
<dbReference type="AlphaFoldDB" id="A0A2T7PQA2"/>